<dbReference type="InterPro" id="IPR010131">
    <property type="entry name" value="MdtP/NodT-like"/>
</dbReference>
<evidence type="ECO:0000256" key="8">
    <source>
        <dbReference type="RuleBase" id="RU362097"/>
    </source>
</evidence>
<dbReference type="InterPro" id="IPR003423">
    <property type="entry name" value="OMP_efflux"/>
</dbReference>
<keyword evidence="2 8" id="KW-1134">Transmembrane beta strand</keyword>
<name>A0ABX2YUT8_9PSED</name>
<evidence type="ECO:0000313" key="9">
    <source>
        <dbReference type="EMBL" id="OCW24667.1"/>
    </source>
</evidence>
<dbReference type="EMBL" id="MAUE01000026">
    <property type="protein sequence ID" value="OCW24667.1"/>
    <property type="molecule type" value="Genomic_DNA"/>
</dbReference>
<comment type="subcellular location">
    <subcellularLocation>
        <location evidence="8">Cell outer membrane</location>
        <topology evidence="8">Lipid-anchor</topology>
    </subcellularLocation>
</comment>
<dbReference type="Proteomes" id="UP000095081">
    <property type="component" value="Unassembled WGS sequence"/>
</dbReference>
<evidence type="ECO:0000256" key="5">
    <source>
        <dbReference type="ARBA" id="ARBA00023139"/>
    </source>
</evidence>
<evidence type="ECO:0000256" key="2">
    <source>
        <dbReference type="ARBA" id="ARBA00022452"/>
    </source>
</evidence>
<evidence type="ECO:0000256" key="3">
    <source>
        <dbReference type="ARBA" id="ARBA00022692"/>
    </source>
</evidence>
<keyword evidence="8" id="KW-0732">Signal</keyword>
<comment type="caution">
    <text evidence="9">The sequence shown here is derived from an EMBL/GenBank/DDBJ whole genome shotgun (WGS) entry which is preliminary data.</text>
</comment>
<dbReference type="PANTHER" id="PTHR30203:SF33">
    <property type="entry name" value="BLR4455 PROTEIN"/>
    <property type="match status" value="1"/>
</dbReference>
<keyword evidence="3 8" id="KW-0812">Transmembrane</keyword>
<dbReference type="Gene3D" id="2.20.200.10">
    <property type="entry name" value="Outer membrane efflux proteins (OEP)"/>
    <property type="match status" value="1"/>
</dbReference>
<gene>
    <name evidence="9" type="ORF">BBG20_18715</name>
</gene>
<dbReference type="Gene3D" id="1.20.1600.10">
    <property type="entry name" value="Outer membrane efflux proteins (OEP)"/>
    <property type="match status" value="1"/>
</dbReference>
<feature type="chain" id="PRO_5045006267" evidence="8">
    <location>
        <begin position="26"/>
        <end position="496"/>
    </location>
</feature>
<organism evidence="9 10">
    <name type="scientific">Pseudomonas aylmerensis</name>
    <dbReference type="NCBI Taxonomy" id="1869229"/>
    <lineage>
        <taxon>Bacteria</taxon>
        <taxon>Pseudomonadati</taxon>
        <taxon>Pseudomonadota</taxon>
        <taxon>Gammaproteobacteria</taxon>
        <taxon>Pseudomonadales</taxon>
        <taxon>Pseudomonadaceae</taxon>
        <taxon>Pseudomonas</taxon>
    </lineage>
</organism>
<dbReference type="Pfam" id="PF02321">
    <property type="entry name" value="OEP"/>
    <property type="match status" value="2"/>
</dbReference>
<evidence type="ECO:0000256" key="1">
    <source>
        <dbReference type="ARBA" id="ARBA00007613"/>
    </source>
</evidence>
<dbReference type="PANTHER" id="PTHR30203">
    <property type="entry name" value="OUTER MEMBRANE CATION EFFLUX PROTEIN"/>
    <property type="match status" value="1"/>
</dbReference>
<comment type="similarity">
    <text evidence="1 8">Belongs to the outer membrane factor (OMF) (TC 1.B.17) family.</text>
</comment>
<evidence type="ECO:0000256" key="7">
    <source>
        <dbReference type="ARBA" id="ARBA00023288"/>
    </source>
</evidence>
<proteinExistence type="inferred from homology"/>
<evidence type="ECO:0000313" key="10">
    <source>
        <dbReference type="Proteomes" id="UP000095081"/>
    </source>
</evidence>
<dbReference type="NCBIfam" id="TIGR01845">
    <property type="entry name" value="outer_NodT"/>
    <property type="match status" value="1"/>
</dbReference>
<protein>
    <submittedName>
        <fullName evidence="9">RND transporter</fullName>
    </submittedName>
</protein>
<evidence type="ECO:0000256" key="4">
    <source>
        <dbReference type="ARBA" id="ARBA00023136"/>
    </source>
</evidence>
<keyword evidence="10" id="KW-1185">Reference proteome</keyword>
<accession>A0ABX2YUT8</accession>
<keyword evidence="5 8" id="KW-0564">Palmitate</keyword>
<keyword evidence="7 8" id="KW-0449">Lipoprotein</keyword>
<keyword evidence="4 8" id="KW-0472">Membrane</keyword>
<feature type="signal peptide" evidence="8">
    <location>
        <begin position="1"/>
        <end position="25"/>
    </location>
</feature>
<reference evidence="9 10" key="1">
    <citation type="submission" date="2016-06" db="EMBL/GenBank/DDBJ databases">
        <title>Draft genome sequence of Pseudomonas sp. S1E40, a novel strain antagonistic activity to fungal plant pathogen.</title>
        <authorList>
            <person name="Tambong J.T."/>
            <person name="Tchagang C."/>
            <person name="Xu R."/>
        </authorList>
    </citation>
    <scope>NUCLEOTIDE SEQUENCE [LARGE SCALE GENOMIC DNA]</scope>
    <source>
        <strain evidence="9 10">S1E40</strain>
    </source>
</reference>
<sequence length="496" mass="52726">MMRCNWPPRLSRSNPMAKPTLLALAACLGLGACSLAPPLKVPPTPVAAQFRTQGPWTVASPDDQANRDGWWRLYNDPQLETMEQQLLRNNPDLSAALAHYQQAQGYVAQARSGLFPTVSAIGNGQRIRQSDTKPLRSATSPDIYNSATLGLEVDYEVDLWGRVRDTVAAGTSDSEAAKADLASVRLSLQAQLADSYLRLRGIDWQNQLLAQSRDAYAKALSLTEGLHGGGIVSGLDVARARTQLSTVKSQLSQSQVQRALLEHSIAAMLGESASTYSVAVNVAPIALPTVPTGVPSSLLQRRPDIAAAERRIAAANARIGVAKAAWFPQITLSAQGGYQSDEFARLLSAPNLFWAIGPSLVGTLFDGGARQAQVDIAKAATDEAAAKYRGVVLAAFEQVEDNLSQLAGLGAALEDQRDAAAAAQYAEDLSTSRYRQGAVAYLDVVTAQVAALDAKRSVLQLQTQQLSANVGLIKALGGGWNVAQLATSNSTETKEK</sequence>
<dbReference type="PROSITE" id="PS51257">
    <property type="entry name" value="PROKAR_LIPOPROTEIN"/>
    <property type="match status" value="1"/>
</dbReference>
<evidence type="ECO:0000256" key="6">
    <source>
        <dbReference type="ARBA" id="ARBA00023237"/>
    </source>
</evidence>
<keyword evidence="6" id="KW-0998">Cell outer membrane</keyword>
<dbReference type="SUPFAM" id="SSF56954">
    <property type="entry name" value="Outer membrane efflux proteins (OEP)"/>
    <property type="match status" value="1"/>
</dbReference>